<reference evidence="1 2" key="1">
    <citation type="journal article" date="2013" name="Genome Announc.">
        <title>Draft Genome Sequence of Arcticibacter svalbardensis Strain MN12-7T, a Member of the Family Sphingobacteriaceae Isolated from an Arctic Soil Sample.</title>
        <authorList>
            <person name="Shivaji S."/>
            <person name="Ara S."/>
            <person name="Prasad S."/>
            <person name="Manasa B.P."/>
            <person name="Begum Z."/>
            <person name="Singh A."/>
            <person name="Kumar Pinnaka A."/>
        </authorList>
    </citation>
    <scope>NUCLEOTIDE SEQUENCE [LARGE SCALE GENOMIC DNA]</scope>
    <source>
        <strain evidence="1 2">MN12-7</strain>
    </source>
</reference>
<organism evidence="1 2">
    <name type="scientific">Arcticibacter svalbardensis MN12-7</name>
    <dbReference type="NCBI Taxonomy" id="1150600"/>
    <lineage>
        <taxon>Bacteria</taxon>
        <taxon>Pseudomonadati</taxon>
        <taxon>Bacteroidota</taxon>
        <taxon>Sphingobacteriia</taxon>
        <taxon>Sphingobacteriales</taxon>
        <taxon>Sphingobacteriaceae</taxon>
        <taxon>Arcticibacter</taxon>
    </lineage>
</organism>
<keyword evidence="2" id="KW-1185">Reference proteome</keyword>
<dbReference type="EMBL" id="AQPN01000020">
    <property type="protein sequence ID" value="EOR96255.1"/>
    <property type="molecule type" value="Genomic_DNA"/>
</dbReference>
<evidence type="ECO:0000313" key="2">
    <source>
        <dbReference type="Proteomes" id="UP000014174"/>
    </source>
</evidence>
<dbReference type="eggNOG" id="ENOG502ZABR">
    <property type="taxonomic scope" value="Bacteria"/>
</dbReference>
<protein>
    <submittedName>
        <fullName evidence="1">Uncharacterized protein</fullName>
    </submittedName>
</protein>
<dbReference type="Proteomes" id="UP000014174">
    <property type="component" value="Unassembled WGS sequence"/>
</dbReference>
<comment type="caution">
    <text evidence="1">The sequence shown here is derived from an EMBL/GenBank/DDBJ whole genome shotgun (WGS) entry which is preliminary data.</text>
</comment>
<evidence type="ECO:0000313" key="1">
    <source>
        <dbReference type="EMBL" id="EOR96255.1"/>
    </source>
</evidence>
<name>R9GXN3_9SPHI</name>
<gene>
    <name evidence="1" type="ORF">ADIARSV_0490</name>
</gene>
<accession>R9GXN3</accession>
<sequence>MYTVSIRILGIYLLLWSKTIYLMIEKKTFKEQFGIPMEQSVEFIDIPLISDLKAFIDPFLIANNRNDKRVDEIYNQLKAFFVKLNHDFIVPDQRHEGLEFLDHLHEPNQYHLGYSGKNTGAGISATRAETIFDALRNNRFARADELTITNEAHNVLLLVTGIGQDIMSDTIANVCKNVFAEFTKEQCLIHGIPTSAFNNQYFDFKSGSWEKATFELPSYKGKSIILLPAKLISSPRSYANHYNYFIASNYISKDILSGKILNPLNKTLVRLLNDGTQVAIVKNIYKEYHKPKADLTDFVKTYSNSLNEFFDHAKDHYRGIEFIHLN</sequence>
<dbReference type="AlphaFoldDB" id="R9GXN3"/>
<proteinExistence type="predicted"/>